<keyword evidence="3" id="KW-1185">Reference proteome</keyword>
<feature type="domain" description="Peptidoglycan binding-like" evidence="1">
    <location>
        <begin position="151"/>
        <end position="202"/>
    </location>
</feature>
<name>A0A6G6GMM6_9FLAO</name>
<dbReference type="KEGG" id="mgel:G5B37_09740"/>
<dbReference type="EMBL" id="CP049057">
    <property type="protein sequence ID" value="QIE59836.1"/>
    <property type="molecule type" value="Genomic_DNA"/>
</dbReference>
<evidence type="ECO:0000313" key="2">
    <source>
        <dbReference type="EMBL" id="QIE59836.1"/>
    </source>
</evidence>
<protein>
    <submittedName>
        <fullName evidence="2">Peptidoglycan-binding protein</fullName>
    </submittedName>
</protein>
<evidence type="ECO:0000259" key="1">
    <source>
        <dbReference type="Pfam" id="PF01471"/>
    </source>
</evidence>
<dbReference type="AlphaFoldDB" id="A0A6G6GMM6"/>
<dbReference type="InterPro" id="IPR002477">
    <property type="entry name" value="Peptidoglycan-bd-like"/>
</dbReference>
<dbReference type="InterPro" id="IPR036365">
    <property type="entry name" value="PGBD-like_sf"/>
</dbReference>
<dbReference type="InterPro" id="IPR036366">
    <property type="entry name" value="PGBDSf"/>
</dbReference>
<reference evidence="2 3" key="1">
    <citation type="submission" date="2020-02" db="EMBL/GenBank/DDBJ databases">
        <title>Complete genome sequence of Flavobacteriaceae bacterium.</title>
        <authorList>
            <person name="Kim S.-J."/>
            <person name="Kim Y.-S."/>
            <person name="Kim K.-H."/>
        </authorList>
    </citation>
    <scope>NUCLEOTIDE SEQUENCE [LARGE SCALE GENOMIC DNA]</scope>
    <source>
        <strain evidence="2 3">RR4-40</strain>
    </source>
</reference>
<proteinExistence type="predicted"/>
<dbReference type="SUPFAM" id="SSF47090">
    <property type="entry name" value="PGBD-like"/>
    <property type="match status" value="1"/>
</dbReference>
<organism evidence="2 3">
    <name type="scientific">Rasiella rasia</name>
    <dbReference type="NCBI Taxonomy" id="2744027"/>
    <lineage>
        <taxon>Bacteria</taxon>
        <taxon>Pseudomonadati</taxon>
        <taxon>Bacteroidota</taxon>
        <taxon>Flavobacteriia</taxon>
        <taxon>Flavobacteriales</taxon>
        <taxon>Flavobacteriaceae</taxon>
        <taxon>Rasiella</taxon>
    </lineage>
</organism>
<evidence type="ECO:0000313" key="3">
    <source>
        <dbReference type="Proteomes" id="UP000505306"/>
    </source>
</evidence>
<dbReference type="RefSeq" id="WP_164679848.1">
    <property type="nucleotide sequence ID" value="NZ_CP049057.1"/>
</dbReference>
<accession>A0A6G6GMM6</accession>
<gene>
    <name evidence="2" type="ORF">G5B37_09740</name>
</gene>
<dbReference type="Gene3D" id="1.10.101.10">
    <property type="entry name" value="PGBD-like superfamily/PGBD"/>
    <property type="match status" value="1"/>
</dbReference>
<dbReference type="Pfam" id="PF01471">
    <property type="entry name" value="PG_binding_1"/>
    <property type="match status" value="1"/>
</dbReference>
<dbReference type="Proteomes" id="UP000505306">
    <property type="component" value="Chromosome"/>
</dbReference>
<sequence>MKAIIIVLLAIIVAILGYNFYTSWHRFHPPNYHYTPTVEVPENHADKSLLLAYYEAVEKLNGYVITQWSANSIDVRNPEDDDDATNAAVLTYASKLATVKYYEGQLTTTEVKKTTSKTPSEKEKRKKLIEKMFYANQNDNAFKLGEKNALIFEVQRILIEKGEAVSHDGLYRIETQTALKNFEAKNNLFPDGKLDALTLDALLK</sequence>